<protein>
    <recommendedName>
        <fullName evidence="4">Lipoprotein</fullName>
    </recommendedName>
</protein>
<reference evidence="2 3" key="1">
    <citation type="submission" date="2018-05" db="EMBL/GenBank/DDBJ databases">
        <title>Lujinxingia marina gen. nov. sp. nov., a new facultative anaerobic member of the class Deltaproteobacteria, and proposal of Lujinxingaceae fam. nov.</title>
        <authorList>
            <person name="Li C.-M."/>
        </authorList>
    </citation>
    <scope>NUCLEOTIDE SEQUENCE [LARGE SCALE GENOMIC DNA]</scope>
    <source>
        <strain evidence="2 3">B210</strain>
    </source>
</reference>
<evidence type="ECO:0000313" key="2">
    <source>
        <dbReference type="EMBL" id="RAL20754.1"/>
    </source>
</evidence>
<organism evidence="2 3">
    <name type="scientific">Lujinxingia litoralis</name>
    <dbReference type="NCBI Taxonomy" id="2211119"/>
    <lineage>
        <taxon>Bacteria</taxon>
        <taxon>Deltaproteobacteria</taxon>
        <taxon>Bradymonadales</taxon>
        <taxon>Lujinxingiaceae</taxon>
        <taxon>Lujinxingia</taxon>
    </lineage>
</organism>
<dbReference type="AlphaFoldDB" id="A0A328C6Y4"/>
<feature type="chain" id="PRO_5016400994" description="Lipoprotein" evidence="1">
    <location>
        <begin position="23"/>
        <end position="92"/>
    </location>
</feature>
<name>A0A328C6Y4_9DELT</name>
<dbReference type="EMBL" id="QHKO01000008">
    <property type="protein sequence ID" value="RAL20754.1"/>
    <property type="molecule type" value="Genomic_DNA"/>
</dbReference>
<comment type="caution">
    <text evidence="2">The sequence shown here is derived from an EMBL/GenBank/DDBJ whole genome shotgun (WGS) entry which is preliminary data.</text>
</comment>
<dbReference type="Proteomes" id="UP000249169">
    <property type="component" value="Unassembled WGS sequence"/>
</dbReference>
<keyword evidence="1" id="KW-0732">Signal</keyword>
<sequence length="92" mass="10309">MGARRMWMVLVSALLLSLSAGCAMPEYVYMTDYQVVGERSVKYIYNPLYPSTAGSSRNDAALVLEVCSIDEEEAGQESACRETVLLRTEEYR</sequence>
<evidence type="ECO:0000313" key="3">
    <source>
        <dbReference type="Proteomes" id="UP000249169"/>
    </source>
</evidence>
<dbReference type="OrthoDB" id="5518812at2"/>
<dbReference type="RefSeq" id="WP_111730846.1">
    <property type="nucleotide sequence ID" value="NZ_QHKO01000008.1"/>
</dbReference>
<evidence type="ECO:0000256" key="1">
    <source>
        <dbReference type="SAM" id="SignalP"/>
    </source>
</evidence>
<evidence type="ECO:0008006" key="4">
    <source>
        <dbReference type="Google" id="ProtNLM"/>
    </source>
</evidence>
<feature type="signal peptide" evidence="1">
    <location>
        <begin position="1"/>
        <end position="22"/>
    </location>
</feature>
<keyword evidence="3" id="KW-1185">Reference proteome</keyword>
<gene>
    <name evidence="2" type="ORF">DL240_15670</name>
</gene>
<dbReference type="PROSITE" id="PS51257">
    <property type="entry name" value="PROKAR_LIPOPROTEIN"/>
    <property type="match status" value="1"/>
</dbReference>
<proteinExistence type="predicted"/>
<accession>A0A328C6Y4</accession>